<dbReference type="EMBL" id="JAHLQK010000003">
    <property type="protein sequence ID" value="MBU5676539.1"/>
    <property type="molecule type" value="Genomic_DNA"/>
</dbReference>
<organism evidence="2 3">
    <name type="scientific">Alkaliphilus flagellatus</name>
    <dbReference type="NCBI Taxonomy" id="2841507"/>
    <lineage>
        <taxon>Bacteria</taxon>
        <taxon>Bacillati</taxon>
        <taxon>Bacillota</taxon>
        <taxon>Clostridia</taxon>
        <taxon>Peptostreptococcales</taxon>
        <taxon>Natronincolaceae</taxon>
        <taxon>Alkaliphilus</taxon>
    </lineage>
</organism>
<evidence type="ECO:0000313" key="2">
    <source>
        <dbReference type="EMBL" id="MBU5676539.1"/>
    </source>
</evidence>
<sequence length="417" mass="48118">MSYHNYKTKLTRTIATLMASIALVGASVPVVFAEEVLNPPKVVNIFPESRNESQWFNEETLYHDIRDTQTRNRLFLKVSFDNKDNNLSFDYLTGITKLRDFTTVYSDSSNVSMVDIEFLNDIDSMESDKKRVFVARYIFRKDSTNKKAYLYIPIKPLMSNMGYSVTLGQGIVYTDKEQGNDSLTWNFNTMAIPSVAEKDVEVQSVIEDYDVNEPIIITGKFFYSPTVEVYFNNVRAHRVRVNEDDEGEEYLEVYLPRGRSKLDPGLYDITVENSYNHSKWLYGTLSVVSEAEGRMPVEDNSLGTTTTYGIVSGARRAEIIRLDHSEPVREQALRNQLSQYNLKSPIVEVDGIRYNAHTFHIEIPIEQGEYRNYKVLKYDELSRIWTEEKHYDINKTDQRAIVTTLSPGTFVVVESQY</sequence>
<comment type="caution">
    <text evidence="2">The sequence shown here is derived from an EMBL/GenBank/DDBJ whole genome shotgun (WGS) entry which is preliminary data.</text>
</comment>
<name>A0ABS6G251_9FIRM</name>
<reference evidence="2 3" key="1">
    <citation type="submission" date="2021-06" db="EMBL/GenBank/DDBJ databases">
        <authorList>
            <person name="Sun Q."/>
            <person name="Li D."/>
        </authorList>
    </citation>
    <scope>NUCLEOTIDE SEQUENCE [LARGE SCALE GENOMIC DNA]</scope>
    <source>
        <strain evidence="2 3">MSJ-5</strain>
    </source>
</reference>
<feature type="chain" id="PRO_5045049832" evidence="1">
    <location>
        <begin position="34"/>
        <end position="417"/>
    </location>
</feature>
<evidence type="ECO:0000256" key="1">
    <source>
        <dbReference type="SAM" id="SignalP"/>
    </source>
</evidence>
<accession>A0ABS6G251</accession>
<dbReference type="Proteomes" id="UP000779508">
    <property type="component" value="Unassembled WGS sequence"/>
</dbReference>
<keyword evidence="1" id="KW-0732">Signal</keyword>
<protein>
    <submittedName>
        <fullName evidence="2">Uncharacterized protein</fullName>
    </submittedName>
</protein>
<keyword evidence="3" id="KW-1185">Reference proteome</keyword>
<proteinExistence type="predicted"/>
<evidence type="ECO:0000313" key="3">
    <source>
        <dbReference type="Proteomes" id="UP000779508"/>
    </source>
</evidence>
<gene>
    <name evidence="2" type="ORF">KQI88_08930</name>
</gene>
<feature type="signal peptide" evidence="1">
    <location>
        <begin position="1"/>
        <end position="33"/>
    </location>
</feature>
<dbReference type="RefSeq" id="WP_216416387.1">
    <property type="nucleotide sequence ID" value="NZ_JAHLQK010000003.1"/>
</dbReference>